<comment type="caution">
    <text evidence="1">The sequence shown here is derived from an EMBL/GenBank/DDBJ whole genome shotgun (WGS) entry which is preliminary data.</text>
</comment>
<evidence type="ECO:0000313" key="1">
    <source>
        <dbReference type="EMBL" id="GLS05423.1"/>
    </source>
</evidence>
<name>A0ABQ6BTV3_9NEIS</name>
<keyword evidence="2" id="KW-1185">Reference proteome</keyword>
<accession>A0ABQ6BTV3</accession>
<dbReference type="Proteomes" id="UP001156836">
    <property type="component" value="Unassembled WGS sequence"/>
</dbReference>
<gene>
    <name evidence="1" type="ORF">GCM10007860_25760</name>
</gene>
<sequence>MVQKANMLVMVGIPHLSGEEGVISLLKRKGHSVEVVTLNDVLWANPAKSP</sequence>
<dbReference type="EMBL" id="BSOZ01000046">
    <property type="protein sequence ID" value="GLS05423.1"/>
    <property type="molecule type" value="Genomic_DNA"/>
</dbReference>
<evidence type="ECO:0000313" key="2">
    <source>
        <dbReference type="Proteomes" id="UP001156836"/>
    </source>
</evidence>
<dbReference type="RefSeq" id="WP_169338619.1">
    <property type="nucleotide sequence ID" value="NZ_BSOZ01000046.1"/>
</dbReference>
<reference evidence="2" key="1">
    <citation type="journal article" date="2019" name="Int. J. Syst. Evol. Microbiol.">
        <title>The Global Catalogue of Microorganisms (GCM) 10K type strain sequencing project: providing services to taxonomists for standard genome sequencing and annotation.</title>
        <authorList>
            <consortium name="The Broad Institute Genomics Platform"/>
            <consortium name="The Broad Institute Genome Sequencing Center for Infectious Disease"/>
            <person name="Wu L."/>
            <person name="Ma J."/>
        </authorList>
    </citation>
    <scope>NUCLEOTIDE SEQUENCE [LARGE SCALE GENOMIC DNA]</scope>
    <source>
        <strain evidence="2">NBRC 104970</strain>
    </source>
</reference>
<protein>
    <recommendedName>
        <fullName evidence="3">TraB family protein</fullName>
    </recommendedName>
</protein>
<evidence type="ECO:0008006" key="3">
    <source>
        <dbReference type="Google" id="ProtNLM"/>
    </source>
</evidence>
<organism evidence="1 2">
    <name type="scientific">Chitiniphilus shinanonensis</name>
    <dbReference type="NCBI Taxonomy" id="553088"/>
    <lineage>
        <taxon>Bacteria</taxon>
        <taxon>Pseudomonadati</taxon>
        <taxon>Pseudomonadota</taxon>
        <taxon>Betaproteobacteria</taxon>
        <taxon>Neisseriales</taxon>
        <taxon>Chitinibacteraceae</taxon>
        <taxon>Chitiniphilus</taxon>
    </lineage>
</organism>
<proteinExistence type="predicted"/>